<dbReference type="CDD" id="cd00293">
    <property type="entry name" value="USP-like"/>
    <property type="match status" value="1"/>
</dbReference>
<feature type="domain" description="UspA" evidence="2">
    <location>
        <begin position="5"/>
        <end position="140"/>
    </location>
</feature>
<dbReference type="InterPro" id="IPR014729">
    <property type="entry name" value="Rossmann-like_a/b/a_fold"/>
</dbReference>
<evidence type="ECO:0000259" key="2">
    <source>
        <dbReference type="Pfam" id="PF00582"/>
    </source>
</evidence>
<dbReference type="Gene3D" id="3.40.50.620">
    <property type="entry name" value="HUPs"/>
    <property type="match status" value="1"/>
</dbReference>
<sequence>MTEADRILVGVDGSRGSRAALRWALRYADRAGGEITALIASGIPAMIDIAMPMPGEGAAEHAAAVLRQVVAETRASADDGRHVRRLVVEDHGAPALLAEAASADLLVVGHRGRGGFAGALLGSVAQHCVRHAPCPVVVVRDALSS</sequence>
<keyword evidence="4" id="KW-1185">Reference proteome</keyword>
<gene>
    <name evidence="3" type="ORF">GCM10020366_27180</name>
</gene>
<evidence type="ECO:0000313" key="4">
    <source>
        <dbReference type="Proteomes" id="UP001500483"/>
    </source>
</evidence>
<dbReference type="RefSeq" id="WP_344926746.1">
    <property type="nucleotide sequence ID" value="NZ_BAAAYK010000038.1"/>
</dbReference>
<accession>A0ABP6RUY9</accession>
<dbReference type="Proteomes" id="UP001500483">
    <property type="component" value="Unassembled WGS sequence"/>
</dbReference>
<dbReference type="Pfam" id="PF00582">
    <property type="entry name" value="Usp"/>
    <property type="match status" value="1"/>
</dbReference>
<dbReference type="PANTHER" id="PTHR31964">
    <property type="entry name" value="ADENINE NUCLEOTIDE ALPHA HYDROLASES-LIKE SUPERFAMILY PROTEIN"/>
    <property type="match status" value="1"/>
</dbReference>
<dbReference type="PRINTS" id="PR01438">
    <property type="entry name" value="UNVRSLSTRESS"/>
</dbReference>
<dbReference type="EMBL" id="BAAAYK010000038">
    <property type="protein sequence ID" value="GAA3357776.1"/>
    <property type="molecule type" value="Genomic_DNA"/>
</dbReference>
<proteinExistence type="inferred from homology"/>
<dbReference type="InterPro" id="IPR006016">
    <property type="entry name" value="UspA"/>
</dbReference>
<organism evidence="3 4">
    <name type="scientific">Saccharopolyspora gregorii</name>
    <dbReference type="NCBI Taxonomy" id="33914"/>
    <lineage>
        <taxon>Bacteria</taxon>
        <taxon>Bacillati</taxon>
        <taxon>Actinomycetota</taxon>
        <taxon>Actinomycetes</taxon>
        <taxon>Pseudonocardiales</taxon>
        <taxon>Pseudonocardiaceae</taxon>
        <taxon>Saccharopolyspora</taxon>
    </lineage>
</organism>
<protein>
    <submittedName>
        <fullName evidence="3">Universal stress protein</fullName>
    </submittedName>
</protein>
<comment type="similarity">
    <text evidence="1">Belongs to the universal stress protein A family.</text>
</comment>
<dbReference type="InterPro" id="IPR006015">
    <property type="entry name" value="Universal_stress_UspA"/>
</dbReference>
<dbReference type="PANTHER" id="PTHR31964:SF113">
    <property type="entry name" value="USPA DOMAIN-CONTAINING PROTEIN"/>
    <property type="match status" value="1"/>
</dbReference>
<reference evidence="4" key="1">
    <citation type="journal article" date="2019" name="Int. J. Syst. Evol. Microbiol.">
        <title>The Global Catalogue of Microorganisms (GCM) 10K type strain sequencing project: providing services to taxonomists for standard genome sequencing and annotation.</title>
        <authorList>
            <consortium name="The Broad Institute Genomics Platform"/>
            <consortium name="The Broad Institute Genome Sequencing Center for Infectious Disease"/>
            <person name="Wu L."/>
            <person name="Ma J."/>
        </authorList>
    </citation>
    <scope>NUCLEOTIDE SEQUENCE [LARGE SCALE GENOMIC DNA]</scope>
    <source>
        <strain evidence="4">JCM 9687</strain>
    </source>
</reference>
<comment type="caution">
    <text evidence="3">The sequence shown here is derived from an EMBL/GenBank/DDBJ whole genome shotgun (WGS) entry which is preliminary data.</text>
</comment>
<dbReference type="SUPFAM" id="SSF52402">
    <property type="entry name" value="Adenine nucleotide alpha hydrolases-like"/>
    <property type="match status" value="1"/>
</dbReference>
<evidence type="ECO:0000256" key="1">
    <source>
        <dbReference type="ARBA" id="ARBA00008791"/>
    </source>
</evidence>
<name>A0ABP6RUY9_9PSEU</name>
<evidence type="ECO:0000313" key="3">
    <source>
        <dbReference type="EMBL" id="GAA3357776.1"/>
    </source>
</evidence>